<dbReference type="SMART" id="SM01037">
    <property type="entry name" value="Bet_v_1"/>
    <property type="match status" value="1"/>
</dbReference>
<evidence type="ECO:0000259" key="1">
    <source>
        <dbReference type="SMART" id="SM01037"/>
    </source>
</evidence>
<evidence type="ECO:0000313" key="3">
    <source>
        <dbReference type="Proteomes" id="UP001396334"/>
    </source>
</evidence>
<reference evidence="2 3" key="1">
    <citation type="journal article" date="2024" name="G3 (Bethesda)">
        <title>Genome assembly of Hibiscus sabdariffa L. provides insights into metabolisms of medicinal natural products.</title>
        <authorList>
            <person name="Kim T."/>
        </authorList>
    </citation>
    <scope>NUCLEOTIDE SEQUENCE [LARGE SCALE GENOMIC DNA]</scope>
    <source>
        <strain evidence="2">TK-2024</strain>
        <tissue evidence="2">Old leaves</tissue>
    </source>
</reference>
<dbReference type="InterPro" id="IPR051761">
    <property type="entry name" value="MLP-like_ligand-binding"/>
</dbReference>
<dbReference type="InterPro" id="IPR023393">
    <property type="entry name" value="START-like_dom_sf"/>
</dbReference>
<protein>
    <recommendedName>
        <fullName evidence="1">Bet v I/Major latex protein domain-containing protein</fullName>
    </recommendedName>
</protein>
<sequence length="152" mass="16250">MSLIGTLEADVDISATAQQFFEVMCNEPSQLTSIVPDVFKSVDLLDGLWGALGATSSWTYVLDGVTSTVTLLISAVNPITKSITYGMIEGDLKSQFSTFTVQMDATQKVVGSTVHLTVSYVKLTEDVSTPQALFDKAVQVITELGAYLAQAT</sequence>
<comment type="caution">
    <text evidence="2">The sequence shown here is derived from an EMBL/GenBank/DDBJ whole genome shotgun (WGS) entry which is preliminary data.</text>
</comment>
<organism evidence="2 3">
    <name type="scientific">Hibiscus sabdariffa</name>
    <name type="common">roselle</name>
    <dbReference type="NCBI Taxonomy" id="183260"/>
    <lineage>
        <taxon>Eukaryota</taxon>
        <taxon>Viridiplantae</taxon>
        <taxon>Streptophyta</taxon>
        <taxon>Embryophyta</taxon>
        <taxon>Tracheophyta</taxon>
        <taxon>Spermatophyta</taxon>
        <taxon>Magnoliopsida</taxon>
        <taxon>eudicotyledons</taxon>
        <taxon>Gunneridae</taxon>
        <taxon>Pentapetalae</taxon>
        <taxon>rosids</taxon>
        <taxon>malvids</taxon>
        <taxon>Malvales</taxon>
        <taxon>Malvaceae</taxon>
        <taxon>Malvoideae</taxon>
        <taxon>Hibiscus</taxon>
    </lineage>
</organism>
<dbReference type="Gene3D" id="3.30.530.20">
    <property type="match status" value="1"/>
</dbReference>
<evidence type="ECO:0000313" key="2">
    <source>
        <dbReference type="EMBL" id="KAK8987779.1"/>
    </source>
</evidence>
<dbReference type="Proteomes" id="UP001396334">
    <property type="component" value="Unassembled WGS sequence"/>
</dbReference>
<dbReference type="EMBL" id="JBBPBN010000060">
    <property type="protein sequence ID" value="KAK8987779.1"/>
    <property type="molecule type" value="Genomic_DNA"/>
</dbReference>
<dbReference type="PANTHER" id="PTHR31907">
    <property type="entry name" value="MLP-LIKE PROTEIN 423"/>
    <property type="match status" value="1"/>
</dbReference>
<feature type="domain" description="Bet v I/Major latex protein" evidence="1">
    <location>
        <begin position="2"/>
        <end position="151"/>
    </location>
</feature>
<proteinExistence type="predicted"/>
<accession>A0ABR2PH62</accession>
<gene>
    <name evidence="2" type="ORF">V6N11_027518</name>
</gene>
<dbReference type="InterPro" id="IPR000916">
    <property type="entry name" value="Bet_v_I/MLP"/>
</dbReference>
<name>A0ABR2PH62_9ROSI</name>
<dbReference type="Pfam" id="PF00407">
    <property type="entry name" value="Bet_v_1"/>
    <property type="match status" value="1"/>
</dbReference>
<keyword evidence="3" id="KW-1185">Reference proteome</keyword>
<dbReference type="SUPFAM" id="SSF55961">
    <property type="entry name" value="Bet v1-like"/>
    <property type="match status" value="1"/>
</dbReference>